<dbReference type="GO" id="GO:0030145">
    <property type="term" value="F:manganese ion binding"/>
    <property type="evidence" value="ECO:0007669"/>
    <property type="project" value="TreeGrafter"/>
</dbReference>
<dbReference type="InterPro" id="IPR014033">
    <property type="entry name" value="Arginase"/>
</dbReference>
<dbReference type="GeneID" id="30036832"/>
<evidence type="ECO:0000256" key="2">
    <source>
        <dbReference type="ARBA" id="ARBA00012168"/>
    </source>
</evidence>
<dbReference type="CDD" id="cd09989">
    <property type="entry name" value="Arginase"/>
    <property type="match status" value="1"/>
</dbReference>
<dbReference type="SUPFAM" id="SSF52768">
    <property type="entry name" value="Arginase/deacetylase"/>
    <property type="match status" value="1"/>
</dbReference>
<evidence type="ECO:0000256" key="4">
    <source>
        <dbReference type="ARBA" id="ARBA00022503"/>
    </source>
</evidence>
<dbReference type="InterPro" id="IPR020855">
    <property type="entry name" value="Ureohydrolase_Mn_BS"/>
</dbReference>
<dbReference type="PROSITE" id="PS01053">
    <property type="entry name" value="ARGINASE_1"/>
    <property type="match status" value="1"/>
</dbReference>
<dbReference type="InterPro" id="IPR023696">
    <property type="entry name" value="Ureohydrolase_dom_sf"/>
</dbReference>
<dbReference type="EC" id="3.5.3.1" evidence="2 12"/>
<dbReference type="PANTHER" id="PTHR43782:SF3">
    <property type="entry name" value="ARGINASE"/>
    <property type="match status" value="1"/>
</dbReference>
<feature type="binding site" evidence="9">
    <location>
        <position position="239"/>
    </location>
    <ligand>
        <name>Mn(2+)</name>
        <dbReference type="ChEBI" id="CHEBI:29035"/>
        <label>1</label>
    </ligand>
</feature>
<evidence type="ECO:0000256" key="7">
    <source>
        <dbReference type="ARBA" id="ARBA00023211"/>
    </source>
</evidence>
<keyword evidence="5 9" id="KW-0479">Metal-binding</keyword>
<evidence type="ECO:0000256" key="1">
    <source>
        <dbReference type="ARBA" id="ARBA00005098"/>
    </source>
</evidence>
<feature type="binding site" evidence="9">
    <location>
        <position position="128"/>
    </location>
    <ligand>
        <name>Mn(2+)</name>
        <dbReference type="ChEBI" id="CHEBI:29035"/>
        <label>1</label>
    </ligand>
</feature>
<dbReference type="Gene3D" id="3.40.800.10">
    <property type="entry name" value="Ureohydrolase domain"/>
    <property type="match status" value="1"/>
</dbReference>
<dbReference type="GO" id="GO:0005634">
    <property type="term" value="C:nucleus"/>
    <property type="evidence" value="ECO:0007669"/>
    <property type="project" value="TreeGrafter"/>
</dbReference>
<reference evidence="13 14" key="1">
    <citation type="submission" date="2016-02" db="EMBL/GenBank/DDBJ databases">
        <title>Complete genome sequence and transcriptome regulation of the pentose utilising yeast Sugiyamaella lignohabitans.</title>
        <authorList>
            <person name="Bellasio M."/>
            <person name="Peymann A."/>
            <person name="Valli M."/>
            <person name="Sipitzky M."/>
            <person name="Graf A."/>
            <person name="Sauer M."/>
            <person name="Marx H."/>
            <person name="Mattanovich D."/>
        </authorList>
    </citation>
    <scope>NUCLEOTIDE SEQUENCE [LARGE SCALE GENOMIC DNA]</scope>
    <source>
        <strain evidence="13 14">CBS 10342</strain>
    </source>
</reference>
<evidence type="ECO:0000313" key="13">
    <source>
        <dbReference type="EMBL" id="ANB13731.1"/>
    </source>
</evidence>
<dbReference type="PRINTS" id="PR00116">
    <property type="entry name" value="ARGINASE"/>
</dbReference>
<evidence type="ECO:0000256" key="10">
    <source>
        <dbReference type="PROSITE-ProRule" id="PRU00742"/>
    </source>
</evidence>
<dbReference type="GO" id="GO:0000050">
    <property type="term" value="P:urea cycle"/>
    <property type="evidence" value="ECO:0007669"/>
    <property type="project" value="UniProtKB-UniPathway"/>
</dbReference>
<sequence>MTISQKSRSLTVISAPFSGGQGKPGVDDGPQHLLDMGLVEQIGRLDWTPKFAGHLQFPAVKNDTNIGHVKNPRYVSQSTKNIYEAVKKASTSSDFTLTIGGDHSIAIGTVAGVQAAHPDAIVLWIDAHADLNTPAASSSGNLHGCPVAFLLGADEPLANAASKEEADLFGWVPHCLDDSQLGYIGLRDVDAFEKQYIREHKIAAFSMHHVDKYGIASVVEQAINKLDPEHKRPIHLSFDVDAIDPVYAPSTGTPVRGGLTWREACYLCEAVAETGRLVAMDLVECNPHLEDAKAARETIAMGLSLVRCALGETLL</sequence>
<evidence type="ECO:0000256" key="6">
    <source>
        <dbReference type="ARBA" id="ARBA00022801"/>
    </source>
</evidence>
<dbReference type="UniPathway" id="UPA00158">
    <property type="reaction ID" value="UER00270"/>
</dbReference>
<feature type="binding site" evidence="9">
    <location>
        <position position="103"/>
    </location>
    <ligand>
        <name>Mn(2+)</name>
        <dbReference type="ChEBI" id="CHEBI:29035"/>
        <label>1</label>
    </ligand>
</feature>
<evidence type="ECO:0000256" key="12">
    <source>
        <dbReference type="RuleBase" id="RU361159"/>
    </source>
</evidence>
<dbReference type="SMR" id="A0A167E7D0"/>
<protein>
    <recommendedName>
        <fullName evidence="3 12">Arginase</fullName>
        <ecNumber evidence="2 12">3.5.3.1</ecNumber>
    </recommendedName>
</protein>
<dbReference type="GO" id="GO:0005829">
    <property type="term" value="C:cytosol"/>
    <property type="evidence" value="ECO:0007669"/>
    <property type="project" value="TreeGrafter"/>
</dbReference>
<evidence type="ECO:0000256" key="11">
    <source>
        <dbReference type="RuleBase" id="RU003684"/>
    </source>
</evidence>
<accession>A0A167E7D0</accession>
<evidence type="ECO:0000256" key="5">
    <source>
        <dbReference type="ARBA" id="ARBA00022723"/>
    </source>
</evidence>
<dbReference type="AlphaFoldDB" id="A0A167E7D0"/>
<comment type="similarity">
    <text evidence="10 11">Belongs to the arginase family.</text>
</comment>
<dbReference type="KEGG" id="slb:AWJ20_4675"/>
<dbReference type="GO" id="GO:0004053">
    <property type="term" value="F:arginase activity"/>
    <property type="evidence" value="ECO:0007669"/>
    <property type="project" value="UniProtKB-EC"/>
</dbReference>
<dbReference type="PIRSF" id="PIRSF036979">
    <property type="entry name" value="Arginase"/>
    <property type="match status" value="1"/>
</dbReference>
<evidence type="ECO:0000256" key="8">
    <source>
        <dbReference type="ARBA" id="ARBA00047391"/>
    </source>
</evidence>
<name>A0A167E7D0_9ASCO</name>
<feature type="binding site" evidence="9">
    <location>
        <position position="130"/>
    </location>
    <ligand>
        <name>Mn(2+)</name>
        <dbReference type="ChEBI" id="CHEBI:29035"/>
        <label>1</label>
    </ligand>
</feature>
<dbReference type="Pfam" id="PF00491">
    <property type="entry name" value="Arginase"/>
    <property type="match status" value="1"/>
</dbReference>
<evidence type="ECO:0000313" key="14">
    <source>
        <dbReference type="Proteomes" id="UP000189580"/>
    </source>
</evidence>
<keyword evidence="4 12" id="KW-0056">Arginine metabolism</keyword>
<comment type="catalytic activity">
    <reaction evidence="8 12">
        <text>L-arginine + H2O = urea + L-ornithine</text>
        <dbReference type="Rhea" id="RHEA:20569"/>
        <dbReference type="ChEBI" id="CHEBI:15377"/>
        <dbReference type="ChEBI" id="CHEBI:16199"/>
        <dbReference type="ChEBI" id="CHEBI:32682"/>
        <dbReference type="ChEBI" id="CHEBI:46911"/>
        <dbReference type="EC" id="3.5.3.1"/>
    </reaction>
</comment>
<keyword evidence="7 9" id="KW-0464">Manganese</keyword>
<keyword evidence="14" id="KW-1185">Reference proteome</keyword>
<gene>
    <name evidence="13" type="primary">CAR1</name>
    <name evidence="13" type="ORF">AWJ20_4675</name>
</gene>
<dbReference type="NCBIfam" id="TIGR01229">
    <property type="entry name" value="rocF_arginase"/>
    <property type="match status" value="1"/>
</dbReference>
<dbReference type="Proteomes" id="UP000189580">
    <property type="component" value="Chromosome d"/>
</dbReference>
<dbReference type="PROSITE" id="PS51409">
    <property type="entry name" value="ARGINASE_2"/>
    <property type="match status" value="1"/>
</dbReference>
<organism evidence="13 14">
    <name type="scientific">Sugiyamaella lignohabitans</name>
    <dbReference type="NCBI Taxonomy" id="796027"/>
    <lineage>
        <taxon>Eukaryota</taxon>
        <taxon>Fungi</taxon>
        <taxon>Dikarya</taxon>
        <taxon>Ascomycota</taxon>
        <taxon>Saccharomycotina</taxon>
        <taxon>Dipodascomycetes</taxon>
        <taxon>Dipodascales</taxon>
        <taxon>Trichomonascaceae</taxon>
        <taxon>Sugiyamaella</taxon>
    </lineage>
</organism>
<dbReference type="RefSeq" id="XP_018736208.1">
    <property type="nucleotide sequence ID" value="XM_018881762.1"/>
</dbReference>
<keyword evidence="6 11" id="KW-0378">Hydrolase</keyword>
<evidence type="ECO:0000256" key="3">
    <source>
        <dbReference type="ARBA" id="ARBA00018123"/>
    </source>
</evidence>
<dbReference type="PANTHER" id="PTHR43782">
    <property type="entry name" value="ARGINASE"/>
    <property type="match status" value="1"/>
</dbReference>
<feature type="binding site" evidence="9">
    <location>
        <position position="241"/>
    </location>
    <ligand>
        <name>Mn(2+)</name>
        <dbReference type="ChEBI" id="CHEBI:29035"/>
        <label>1</label>
    </ligand>
</feature>
<feature type="binding site" evidence="9">
    <location>
        <position position="126"/>
    </location>
    <ligand>
        <name>Mn(2+)</name>
        <dbReference type="ChEBI" id="CHEBI:29035"/>
        <label>2</label>
    </ligand>
</feature>
<proteinExistence type="inferred from homology"/>
<dbReference type="GO" id="GO:0006525">
    <property type="term" value="P:arginine metabolic process"/>
    <property type="evidence" value="ECO:0007669"/>
    <property type="project" value="UniProtKB-KW"/>
</dbReference>
<evidence type="ECO:0000256" key="9">
    <source>
        <dbReference type="PIRSR" id="PIRSR036979-1"/>
    </source>
</evidence>
<comment type="pathway">
    <text evidence="1">Nitrogen metabolism; urea cycle; L-ornithine and urea from L-arginine: step 1/1.</text>
</comment>
<dbReference type="InterPro" id="IPR006035">
    <property type="entry name" value="Ureohydrolase"/>
</dbReference>
<dbReference type="FunFam" id="3.40.800.10:FF:000012">
    <property type="entry name" value="Arginase"/>
    <property type="match status" value="1"/>
</dbReference>
<dbReference type="OrthoDB" id="9992747at2759"/>
<dbReference type="EMBL" id="CP014502">
    <property type="protein sequence ID" value="ANB13731.1"/>
    <property type="molecule type" value="Genomic_DNA"/>
</dbReference>
<comment type="cofactor">
    <cofactor evidence="9 12">
        <name>Mn(2+)</name>
        <dbReference type="ChEBI" id="CHEBI:29035"/>
    </cofactor>
    <text evidence="9 12">Binds 2 manganese ions per subunit.</text>
</comment>